<reference evidence="3 4" key="1">
    <citation type="submission" date="2024-09" db="EMBL/GenBank/DDBJ databases">
        <authorList>
            <person name="Sun Q."/>
            <person name="Mori K."/>
        </authorList>
    </citation>
    <scope>NUCLEOTIDE SEQUENCE [LARGE SCALE GENOMIC DNA]</scope>
    <source>
        <strain evidence="3 4">JCM 14321</strain>
    </source>
</reference>
<dbReference type="InterPro" id="IPR013538">
    <property type="entry name" value="ASHA1/2-like_C"/>
</dbReference>
<protein>
    <submittedName>
        <fullName evidence="3">SRPBCC domain-containing protein</fullName>
    </submittedName>
</protein>
<dbReference type="EMBL" id="JBHMBL010000001">
    <property type="protein sequence ID" value="MFB9640976.1"/>
    <property type="molecule type" value="Genomic_DNA"/>
</dbReference>
<evidence type="ECO:0000313" key="3">
    <source>
        <dbReference type="EMBL" id="MFB9640976.1"/>
    </source>
</evidence>
<evidence type="ECO:0000313" key="4">
    <source>
        <dbReference type="Proteomes" id="UP001589667"/>
    </source>
</evidence>
<sequence length="170" mass="18804">MTEYETAPTPRLTGGPAEPQFTITRIFDAPRELVWQAWTEQADAAAWWHPRGVEIKPGSVDLDAREGGRYRYTMVAPDGTEYPTAGTFRELRAPERLVMTWGSPGDADDEAPIITVTLRDLPGDRTEMLFHVLRIAGAPGDEDVYDGWSSAFDMLDEHLAAGPATRDGAR</sequence>
<accession>A0ABV5SKW8</accession>
<feature type="domain" description="Activator of Hsp90 ATPase homologue 1/2-like C-terminal" evidence="2">
    <location>
        <begin position="28"/>
        <end position="159"/>
    </location>
</feature>
<gene>
    <name evidence="3" type="ORF">ACFFQV_01620</name>
</gene>
<dbReference type="InterPro" id="IPR023393">
    <property type="entry name" value="START-like_dom_sf"/>
</dbReference>
<comment type="caution">
    <text evidence="3">The sequence shown here is derived from an EMBL/GenBank/DDBJ whole genome shotgun (WGS) entry which is preliminary data.</text>
</comment>
<proteinExistence type="inferred from homology"/>
<dbReference type="CDD" id="cd07814">
    <property type="entry name" value="SRPBCC_CalC_Aha1-like"/>
    <property type="match status" value="1"/>
</dbReference>
<dbReference type="Gene3D" id="3.30.530.20">
    <property type="match status" value="1"/>
</dbReference>
<comment type="similarity">
    <text evidence="1">Belongs to the AHA1 family.</text>
</comment>
<evidence type="ECO:0000259" key="2">
    <source>
        <dbReference type="Pfam" id="PF08327"/>
    </source>
</evidence>
<dbReference type="RefSeq" id="WP_246192173.1">
    <property type="nucleotide sequence ID" value="NZ_BAAANI010000008.1"/>
</dbReference>
<name>A0ABV5SKW8_9MICO</name>
<keyword evidence="4" id="KW-1185">Reference proteome</keyword>
<dbReference type="SUPFAM" id="SSF55961">
    <property type="entry name" value="Bet v1-like"/>
    <property type="match status" value="1"/>
</dbReference>
<dbReference type="Proteomes" id="UP001589667">
    <property type="component" value="Unassembled WGS sequence"/>
</dbReference>
<dbReference type="Pfam" id="PF08327">
    <property type="entry name" value="AHSA1"/>
    <property type="match status" value="1"/>
</dbReference>
<evidence type="ECO:0000256" key="1">
    <source>
        <dbReference type="ARBA" id="ARBA00006817"/>
    </source>
</evidence>
<organism evidence="3 4">
    <name type="scientific">Agromyces lapidis</name>
    <dbReference type="NCBI Taxonomy" id="279574"/>
    <lineage>
        <taxon>Bacteria</taxon>
        <taxon>Bacillati</taxon>
        <taxon>Actinomycetota</taxon>
        <taxon>Actinomycetes</taxon>
        <taxon>Micrococcales</taxon>
        <taxon>Microbacteriaceae</taxon>
        <taxon>Agromyces</taxon>
    </lineage>
</organism>